<keyword evidence="8" id="KW-0961">Cell wall biogenesis/degradation</keyword>
<evidence type="ECO:0000256" key="8">
    <source>
        <dbReference type="ARBA" id="ARBA00023316"/>
    </source>
</evidence>
<evidence type="ECO:0000256" key="7">
    <source>
        <dbReference type="ARBA" id="ARBA00023295"/>
    </source>
</evidence>
<evidence type="ECO:0000256" key="3">
    <source>
        <dbReference type="ARBA" id="ARBA00012780"/>
    </source>
</evidence>
<dbReference type="Pfam" id="PF17652">
    <property type="entry name" value="Glyco_hydro81C"/>
    <property type="match status" value="1"/>
</dbReference>
<dbReference type="SMART" id="SM00606">
    <property type="entry name" value="CBD_IV"/>
    <property type="match status" value="1"/>
</dbReference>
<dbReference type="InterPro" id="IPR008979">
    <property type="entry name" value="Galactose-bd-like_sf"/>
</dbReference>
<dbReference type="NCBIfam" id="TIGR04183">
    <property type="entry name" value="Por_Secre_tail"/>
    <property type="match status" value="1"/>
</dbReference>
<feature type="signal peptide" evidence="10">
    <location>
        <begin position="1"/>
        <end position="26"/>
    </location>
</feature>
<dbReference type="InterPro" id="IPR005200">
    <property type="entry name" value="Endo-beta-glucanase"/>
</dbReference>
<dbReference type="Pfam" id="PF03422">
    <property type="entry name" value="CBM_6"/>
    <property type="match status" value="1"/>
</dbReference>
<dbReference type="InterPro" id="IPR026444">
    <property type="entry name" value="Secre_tail"/>
</dbReference>
<comment type="similarity">
    <text evidence="2">Belongs to the glycosyl hydrolase 81 family.</text>
</comment>
<dbReference type="Gene3D" id="2.60.40.10">
    <property type="entry name" value="Immunoglobulins"/>
    <property type="match status" value="1"/>
</dbReference>
<protein>
    <recommendedName>
        <fullName evidence="3">glucan endo-1,3-beta-D-glucosidase</fullName>
        <ecNumber evidence="3">3.2.1.39</ecNumber>
    </recommendedName>
</protein>
<dbReference type="Pfam" id="PF18962">
    <property type="entry name" value="Por_Secre_tail"/>
    <property type="match status" value="1"/>
</dbReference>
<evidence type="ECO:0000256" key="4">
    <source>
        <dbReference type="ARBA" id="ARBA00022729"/>
    </source>
</evidence>
<keyword evidence="13" id="KW-1185">Reference proteome</keyword>
<dbReference type="InterPro" id="IPR013783">
    <property type="entry name" value="Ig-like_fold"/>
</dbReference>
<keyword evidence="9" id="KW-0624">Polysaccharide degradation</keyword>
<dbReference type="Gene3D" id="2.60.120.260">
    <property type="entry name" value="Galactose-binding domain-like"/>
    <property type="match status" value="2"/>
</dbReference>
<dbReference type="EMBL" id="MSCN01000001">
    <property type="protein sequence ID" value="PQJ79910.1"/>
    <property type="molecule type" value="Genomic_DNA"/>
</dbReference>
<proteinExistence type="inferred from homology"/>
<dbReference type="GO" id="GO:0052861">
    <property type="term" value="F:endo-1,3(4)-beta-glucanase activity"/>
    <property type="evidence" value="ECO:0007669"/>
    <property type="project" value="InterPro"/>
</dbReference>
<comment type="catalytic activity">
    <reaction evidence="1">
        <text>Hydrolysis of (1-&gt;3)-beta-D-glucosidic linkages in (1-&gt;3)-beta-D-glucans.</text>
        <dbReference type="EC" id="3.2.1.39"/>
    </reaction>
</comment>
<dbReference type="GO" id="GO:0042973">
    <property type="term" value="F:glucan endo-1,3-beta-D-glucosidase activity"/>
    <property type="evidence" value="ECO:0007669"/>
    <property type="project" value="UniProtKB-EC"/>
</dbReference>
<feature type="domain" description="CBM6" evidence="11">
    <location>
        <begin position="850"/>
        <end position="994"/>
    </location>
</feature>
<reference evidence="12 13" key="1">
    <citation type="submission" date="2016-12" db="EMBL/GenBank/DDBJ databases">
        <title>Trade-off between light-utilization and light-protection in marine flavobacteria.</title>
        <authorList>
            <person name="Kumagai Y."/>
            <person name="Yoshizawa S."/>
            <person name="Kogure K."/>
            <person name="Iwasaki W."/>
        </authorList>
    </citation>
    <scope>NUCLEOTIDE SEQUENCE [LARGE SCALE GENOMIC DNA]</scope>
    <source>
        <strain evidence="12 13">NBRC 108759</strain>
    </source>
</reference>
<dbReference type="SUPFAM" id="SSF49785">
    <property type="entry name" value="Galactose-binding domain-like"/>
    <property type="match status" value="2"/>
</dbReference>
<name>A0A2S7WQL4_9FLAO</name>
<dbReference type="Proteomes" id="UP000238882">
    <property type="component" value="Unassembled WGS sequence"/>
</dbReference>
<evidence type="ECO:0000256" key="2">
    <source>
        <dbReference type="ARBA" id="ARBA00010730"/>
    </source>
</evidence>
<dbReference type="GO" id="GO:0030246">
    <property type="term" value="F:carbohydrate binding"/>
    <property type="evidence" value="ECO:0007669"/>
    <property type="project" value="InterPro"/>
</dbReference>
<sequence>MIITPKTLLKFVFFLTVAMTSFSVDAQIAVGNGSYTNTFPGVDAANRNNFPSGTPQVSGVAATKPVPTNDWWSKLIKDNHADNLFNYPLTMNTNNNGLIMTYIPWGVIGDLYSIEVGLTGLTTNKTTVSDFSDWTVTMNWNDGNNEFEATSGIGMPFVYFTKNSSSSASIKVLAGTATISNEMLIVENAKNGSDYVAYAPSGSTWIQNGNIYTSTLNGKDYWSVAMLPQSTTNVSTVANQYKKYAYVFPKNTEANWSFNETTSKVTTVFTVTTDAKEGTETNILQGLLPHQWANLASGSTTPNGTSYSNVRGEIKMLDGNTFAVEHTFKGILPTLPNLPHYSNSFKPNELNDKIQLIEGDGLATWTDSYNEGQVMNRLIQTARIADQTGNIVARDKMIATIKERLEDWLSYENGEVAFLFYYNNDWTTTIGYPAGHGQDSNINDHHFHWGYFIHAAAFMEQFDPGWATKWAPMVNLLIRDAASPNRNDYMFPYLRNFSPYAGHSWANGFASFPQGNDQESTSESMQFASSLIHWGTITNNNEIRDLGIYIYTTEQSAIEEYWFDMYDRNFQANQQYSLVSRVWGNSYDNGTFWTSDITASYVIELYPMHGGSLYLGQNTNYVQTIWNELKQNTGILNPNDTNPNLWHDTIWKYLSLLDPDEAINLYNGNPDRNLKFGISDAQTYHWLHAMKALGKLDATITADYPIAAVFNDNGTKTYVAHNYTNTQKIVTFSDGYQLTVPANQMATSRDIAITGTLASDKSEYQQNATANLTLNTTGSGITKAEFYSNGTLLGEDTTAPYNYDVTNLQFGIYGLHAKMYTASGSVISNVINIQVGEQRPYNDVVHAIPGTIEAGHYDEFQGGVGQNISYFDTSVNNEGDFRTSEYVDAVTVNNEGATVGWIAGGEWLEYTIDVQNSGCYELSMRYASGNTAGGGPISFEIDGTKVTENIVFSSTGGWNTWQTKTANINLTQGTHVLKLTADNGEVNLGKMQFTFSGATCPVAQQMSLPFDFETSPITSDFNNFDGGTATVINANNGNTSSKMAKIIRDGGQPWAGSYINLSNPLDFSSNKYITLKVWTEAPVGTSMQIKLERQNSGGSFELATPTTVSGAWETLHWDFSQVGASTFDKLIFMLDIGNVGNGSNTSTFYFDDVQLSNTLSSLVFSIDDARIFPNPVKNRLSIQSDKNEIQKVEIYSVLGKKLKEIHQDFLTINVDDLSSGFYLLKVYADNESFTTKILKE</sequence>
<evidence type="ECO:0000256" key="5">
    <source>
        <dbReference type="ARBA" id="ARBA00022801"/>
    </source>
</evidence>
<evidence type="ECO:0000313" key="13">
    <source>
        <dbReference type="Proteomes" id="UP000238882"/>
    </source>
</evidence>
<dbReference type="InterPro" id="IPR040720">
    <property type="entry name" value="GH81_C"/>
</dbReference>
<evidence type="ECO:0000256" key="1">
    <source>
        <dbReference type="ARBA" id="ARBA00000382"/>
    </source>
</evidence>
<dbReference type="GO" id="GO:0071555">
    <property type="term" value="P:cell wall organization"/>
    <property type="evidence" value="ECO:0007669"/>
    <property type="project" value="UniProtKB-KW"/>
</dbReference>
<evidence type="ECO:0000256" key="6">
    <source>
        <dbReference type="ARBA" id="ARBA00023277"/>
    </source>
</evidence>
<dbReference type="InterPro" id="IPR006584">
    <property type="entry name" value="Cellulose-bd_IV"/>
</dbReference>
<dbReference type="OrthoDB" id="9800925at2"/>
<evidence type="ECO:0000256" key="9">
    <source>
        <dbReference type="ARBA" id="ARBA00023326"/>
    </source>
</evidence>
<dbReference type="PANTHER" id="PTHR31983">
    <property type="entry name" value="ENDO-1,3(4)-BETA-GLUCANASE 1"/>
    <property type="match status" value="1"/>
</dbReference>
<keyword evidence="4 10" id="KW-0732">Signal</keyword>
<keyword evidence="7" id="KW-0326">Glycosidase</keyword>
<accession>A0A2S7WQL4</accession>
<dbReference type="InterPro" id="IPR005084">
    <property type="entry name" value="CBM6"/>
</dbReference>
<gene>
    <name evidence="12" type="ORF">BTO18_12320</name>
</gene>
<feature type="chain" id="PRO_5015468408" description="glucan endo-1,3-beta-D-glucosidase" evidence="10">
    <location>
        <begin position="27"/>
        <end position="1240"/>
    </location>
</feature>
<dbReference type="PROSITE" id="PS51175">
    <property type="entry name" value="CBM6"/>
    <property type="match status" value="1"/>
</dbReference>
<keyword evidence="5" id="KW-0378">Hydrolase</keyword>
<dbReference type="RefSeq" id="WP_105016508.1">
    <property type="nucleotide sequence ID" value="NZ_MSCN01000001.1"/>
</dbReference>
<dbReference type="AlphaFoldDB" id="A0A2S7WQL4"/>
<dbReference type="GO" id="GO:0000272">
    <property type="term" value="P:polysaccharide catabolic process"/>
    <property type="evidence" value="ECO:0007669"/>
    <property type="project" value="UniProtKB-KW"/>
</dbReference>
<dbReference type="PANTHER" id="PTHR31983:SF0">
    <property type="entry name" value="GLUCAN ENDO-1,3-BETA-D-GLUCOSIDASE 2"/>
    <property type="match status" value="1"/>
</dbReference>
<evidence type="ECO:0000313" key="12">
    <source>
        <dbReference type="EMBL" id="PQJ79910.1"/>
    </source>
</evidence>
<evidence type="ECO:0000256" key="10">
    <source>
        <dbReference type="SAM" id="SignalP"/>
    </source>
</evidence>
<dbReference type="EC" id="3.2.1.39" evidence="3"/>
<dbReference type="PROSITE" id="PS52008">
    <property type="entry name" value="GH81"/>
    <property type="match status" value="1"/>
</dbReference>
<comment type="caution">
    <text evidence="12">The sequence shown here is derived from an EMBL/GenBank/DDBJ whole genome shotgun (WGS) entry which is preliminary data.</text>
</comment>
<dbReference type="Pfam" id="PF17957">
    <property type="entry name" value="Big_7"/>
    <property type="match status" value="1"/>
</dbReference>
<keyword evidence="6" id="KW-0119">Carbohydrate metabolism</keyword>
<evidence type="ECO:0000259" key="11">
    <source>
        <dbReference type="PROSITE" id="PS51175"/>
    </source>
</evidence>
<dbReference type="CDD" id="cd04080">
    <property type="entry name" value="CBM6_cellulase-like"/>
    <property type="match status" value="1"/>
</dbReference>
<organism evidence="12 13">
    <name type="scientific">Polaribacter porphyrae</name>
    <dbReference type="NCBI Taxonomy" id="1137780"/>
    <lineage>
        <taxon>Bacteria</taxon>
        <taxon>Pseudomonadati</taxon>
        <taxon>Bacteroidota</taxon>
        <taxon>Flavobacteriia</taxon>
        <taxon>Flavobacteriales</taxon>
        <taxon>Flavobacteriaceae</taxon>
    </lineage>
</organism>